<keyword evidence="2" id="KW-1185">Reference proteome</keyword>
<evidence type="ECO:0000313" key="1">
    <source>
        <dbReference type="EMBL" id="KAI9896140.1"/>
    </source>
</evidence>
<dbReference type="Proteomes" id="UP001163324">
    <property type="component" value="Chromosome 10"/>
</dbReference>
<sequence length="238" mass="25894">MRSVLAPLSCFWVSALAQTIPSDSFSDLEIYWNYLYPWGEDHNGGARMYADHVSVQDGALVLTAEPVSDEPANGDIAINYRSGAIHAKETFTVQPGGGYDFSAEFQAPVARGTWPAFWLTGADSWPPEIDLAEWKGSGDISFNTFNTSSEVTALDVAYPDPEAWHAVKAEIRAVDDDVVSVDFYLDGASVTRQYGSGFVGAPLWFIINYQMEGSSGSPGPSETTTYSIRNAEVIDLNP</sequence>
<evidence type="ECO:0000313" key="2">
    <source>
        <dbReference type="Proteomes" id="UP001163324"/>
    </source>
</evidence>
<comment type="caution">
    <text evidence="1">The sequence shown here is derived from an EMBL/GenBank/DDBJ whole genome shotgun (WGS) entry which is preliminary data.</text>
</comment>
<name>A0ACC0UQ27_9HYPO</name>
<accession>A0ACC0UQ27</accession>
<organism evidence="1 2">
    <name type="scientific">Trichothecium roseum</name>
    <dbReference type="NCBI Taxonomy" id="47278"/>
    <lineage>
        <taxon>Eukaryota</taxon>
        <taxon>Fungi</taxon>
        <taxon>Dikarya</taxon>
        <taxon>Ascomycota</taxon>
        <taxon>Pezizomycotina</taxon>
        <taxon>Sordariomycetes</taxon>
        <taxon>Hypocreomycetidae</taxon>
        <taxon>Hypocreales</taxon>
        <taxon>Hypocreales incertae sedis</taxon>
        <taxon>Trichothecium</taxon>
    </lineage>
</organism>
<proteinExistence type="predicted"/>
<reference evidence="1" key="1">
    <citation type="submission" date="2022-10" db="EMBL/GenBank/DDBJ databases">
        <title>Complete Genome of Trichothecium roseum strain YXFP-22015, a Plant Pathogen Isolated from Citrus.</title>
        <authorList>
            <person name="Wang Y."/>
            <person name="Zhu L."/>
        </authorList>
    </citation>
    <scope>NUCLEOTIDE SEQUENCE</scope>
    <source>
        <strain evidence="1">YXFP-22015</strain>
    </source>
</reference>
<dbReference type="EMBL" id="CM047949">
    <property type="protein sequence ID" value="KAI9896140.1"/>
    <property type="molecule type" value="Genomic_DNA"/>
</dbReference>
<protein>
    <submittedName>
        <fullName evidence="1">Uncharacterized protein</fullName>
    </submittedName>
</protein>
<gene>
    <name evidence="1" type="ORF">N3K66_009040</name>
</gene>